<proteinExistence type="predicted"/>
<protein>
    <submittedName>
        <fullName evidence="2">Uncharacterized protein</fullName>
    </submittedName>
</protein>
<dbReference type="EMBL" id="CAKMRJ010000113">
    <property type="protein sequence ID" value="CAH1417799.1"/>
    <property type="molecule type" value="Genomic_DNA"/>
</dbReference>
<comment type="caution">
    <text evidence="2">The sequence shown here is derived from an EMBL/GenBank/DDBJ whole genome shotgun (WGS) entry which is preliminary data.</text>
</comment>
<organism evidence="2 3">
    <name type="scientific">Lactuca virosa</name>
    <dbReference type="NCBI Taxonomy" id="75947"/>
    <lineage>
        <taxon>Eukaryota</taxon>
        <taxon>Viridiplantae</taxon>
        <taxon>Streptophyta</taxon>
        <taxon>Embryophyta</taxon>
        <taxon>Tracheophyta</taxon>
        <taxon>Spermatophyta</taxon>
        <taxon>Magnoliopsida</taxon>
        <taxon>eudicotyledons</taxon>
        <taxon>Gunneridae</taxon>
        <taxon>Pentapetalae</taxon>
        <taxon>asterids</taxon>
        <taxon>campanulids</taxon>
        <taxon>Asterales</taxon>
        <taxon>Asteraceae</taxon>
        <taxon>Cichorioideae</taxon>
        <taxon>Cichorieae</taxon>
        <taxon>Lactucinae</taxon>
        <taxon>Lactuca</taxon>
    </lineage>
</organism>
<name>A0AAU9M164_9ASTR</name>
<reference evidence="2 3" key="1">
    <citation type="submission" date="2022-01" db="EMBL/GenBank/DDBJ databases">
        <authorList>
            <person name="Xiong W."/>
            <person name="Schranz E."/>
        </authorList>
    </citation>
    <scope>NUCLEOTIDE SEQUENCE [LARGE SCALE GENOMIC DNA]</scope>
</reference>
<feature type="region of interest" description="Disordered" evidence="1">
    <location>
        <begin position="130"/>
        <end position="164"/>
    </location>
</feature>
<evidence type="ECO:0000313" key="3">
    <source>
        <dbReference type="Proteomes" id="UP001157418"/>
    </source>
</evidence>
<accession>A0AAU9M164</accession>
<dbReference type="Proteomes" id="UP001157418">
    <property type="component" value="Unassembled WGS sequence"/>
</dbReference>
<evidence type="ECO:0000256" key="1">
    <source>
        <dbReference type="SAM" id="MobiDB-lite"/>
    </source>
</evidence>
<keyword evidence="3" id="KW-1185">Reference proteome</keyword>
<sequence length="193" mass="21721">MKQSRKVAKVAYQGLKELVKFGKFVEVENTPVVSSINVEVVEEHVEPKPKFQLAFEEVEVSDDEEDQEDQGNELSENEFENFIQQSISFPEEDVAITPLSVTERESDTMVQSSSPTPEQMDTLIAELHRTARKPPQIVPVDTDPPSGSDLEDSANSLLPRKRKRRDPRFGVLITDLVHKKSTSTEPSSITQNI</sequence>
<evidence type="ECO:0000313" key="2">
    <source>
        <dbReference type="EMBL" id="CAH1417799.1"/>
    </source>
</evidence>
<gene>
    <name evidence="2" type="ORF">LVIROSA_LOCUS5453</name>
</gene>
<dbReference type="AlphaFoldDB" id="A0AAU9M164"/>